<dbReference type="GO" id="GO:0005125">
    <property type="term" value="F:cytokine activity"/>
    <property type="evidence" value="ECO:0007669"/>
    <property type="project" value="UniProtKB-KW"/>
</dbReference>
<dbReference type="eggNOG" id="ENOG502S8JN">
    <property type="taxonomic scope" value="Eukaryota"/>
</dbReference>
<dbReference type="Gene3D" id="1.20.1250.10">
    <property type="match status" value="1"/>
</dbReference>
<dbReference type="STRING" id="9646.ENSAMEP00000003323"/>
<evidence type="ECO:0000256" key="4">
    <source>
        <dbReference type="ARBA" id="ARBA00022514"/>
    </source>
</evidence>
<dbReference type="GO" id="GO:0005143">
    <property type="term" value="F:interleukin-12 receptor binding"/>
    <property type="evidence" value="ECO:0007669"/>
    <property type="project" value="InterPro"/>
</dbReference>
<keyword evidence="5 11" id="KW-0964">Secreted</keyword>
<feature type="compositionally biased region" description="Basic and acidic residues" evidence="12">
    <location>
        <begin position="116"/>
        <end position="130"/>
    </location>
</feature>
<keyword evidence="7 11" id="KW-0339">Growth factor</keyword>
<feature type="region of interest" description="Disordered" evidence="12">
    <location>
        <begin position="108"/>
        <end position="139"/>
    </location>
</feature>
<dbReference type="GO" id="GO:0008083">
    <property type="term" value="F:growth factor activity"/>
    <property type="evidence" value="ECO:0007669"/>
    <property type="project" value="UniProtKB-KW"/>
</dbReference>
<dbReference type="GO" id="GO:0006955">
    <property type="term" value="P:immune response"/>
    <property type="evidence" value="ECO:0007669"/>
    <property type="project" value="InterPro"/>
</dbReference>
<dbReference type="RefSeq" id="XP_002929591.4">
    <property type="nucleotide sequence ID" value="XM_002929545.4"/>
</dbReference>
<dbReference type="GeneTree" id="ENSGT00390000016906"/>
<comment type="subunit">
    <text evidence="10">Heterodimer with IL12B; disulfide-linked. This heterodimer is known as interleukin IL-12. Heterodimer with EBI3/IL27B; not disulfide-linked. This heterodimer is known as interleukin IL-35. Interacts with NBR1; this interaction promotes IL-12 secretion.</text>
</comment>
<dbReference type="SUPFAM" id="SSF47266">
    <property type="entry name" value="4-helical cytokines"/>
    <property type="match status" value="1"/>
</dbReference>
<evidence type="ECO:0000256" key="11">
    <source>
        <dbReference type="RuleBase" id="RU363133"/>
    </source>
</evidence>
<reference evidence="13 14" key="1">
    <citation type="journal article" date="2010" name="Nature">
        <title>The sequence and de novo assembly of the giant panda genome.</title>
        <authorList>
            <person name="Li R."/>
            <person name="Fan W."/>
            <person name="Tian G."/>
            <person name="Zhu H."/>
            <person name="He L."/>
            <person name="Cai J."/>
            <person name="Huang Q."/>
            <person name="Cai Q."/>
            <person name="Li B."/>
            <person name="Bai Y."/>
            <person name="Zhang Z."/>
            <person name="Zhang Y."/>
            <person name="Wang W."/>
            <person name="Li J."/>
            <person name="Wei F."/>
            <person name="Li H."/>
            <person name="Jian M."/>
            <person name="Li J."/>
            <person name="Zhang Z."/>
            <person name="Nielsen R."/>
            <person name="Li D."/>
            <person name="Gu W."/>
            <person name="Yang Z."/>
            <person name="Xuan Z."/>
            <person name="Ryder O.A."/>
            <person name="Leung F.C."/>
            <person name="Zhou Y."/>
            <person name="Cao J."/>
            <person name="Sun X."/>
            <person name="Fu Y."/>
            <person name="Fang X."/>
            <person name="Guo X."/>
            <person name="Wang B."/>
            <person name="Hou R."/>
            <person name="Shen F."/>
            <person name="Mu B."/>
            <person name="Ni P."/>
            <person name="Lin R."/>
            <person name="Qian W."/>
            <person name="Wang G."/>
            <person name="Yu C."/>
            <person name="Nie W."/>
            <person name="Wang J."/>
            <person name="Wu Z."/>
            <person name="Liang H."/>
            <person name="Min J."/>
            <person name="Wu Q."/>
            <person name="Cheng S."/>
            <person name="Ruan J."/>
            <person name="Wang M."/>
            <person name="Shi Z."/>
            <person name="Wen M."/>
            <person name="Liu B."/>
            <person name="Ren X."/>
            <person name="Zheng H."/>
            <person name="Dong D."/>
            <person name="Cook K."/>
            <person name="Shan G."/>
            <person name="Zhang H."/>
            <person name="Kosiol C."/>
            <person name="Xie X."/>
            <person name="Lu Z."/>
            <person name="Zheng H."/>
            <person name="Li Y."/>
            <person name="Steiner C.C."/>
            <person name="Lam T.T."/>
            <person name="Lin S."/>
            <person name="Zhang Q."/>
            <person name="Li G."/>
            <person name="Tian J."/>
            <person name="Gong T."/>
            <person name="Liu H."/>
            <person name="Zhang D."/>
            <person name="Fang L."/>
            <person name="Ye C."/>
            <person name="Zhang J."/>
            <person name="Hu W."/>
            <person name="Xu A."/>
            <person name="Ren Y."/>
            <person name="Zhang G."/>
            <person name="Bruford M.W."/>
            <person name="Li Q."/>
            <person name="Ma L."/>
            <person name="Guo Y."/>
            <person name="An N."/>
            <person name="Hu Y."/>
            <person name="Zheng Y."/>
            <person name="Shi Y."/>
            <person name="Li Z."/>
            <person name="Liu Q."/>
            <person name="Chen Y."/>
            <person name="Zhao J."/>
            <person name="Qu N."/>
            <person name="Zhao S."/>
            <person name="Tian F."/>
            <person name="Wang X."/>
            <person name="Wang H."/>
            <person name="Xu L."/>
            <person name="Liu X."/>
            <person name="Vinar T."/>
            <person name="Wang Y."/>
            <person name="Lam T.W."/>
            <person name="Yiu S.M."/>
            <person name="Liu S."/>
            <person name="Zhang H."/>
            <person name="Li D."/>
            <person name="Huang Y."/>
            <person name="Wang X."/>
            <person name="Yang G."/>
            <person name="Jiang Z."/>
            <person name="Wang J."/>
            <person name="Qin N."/>
            <person name="Li L."/>
            <person name="Li J."/>
            <person name="Bolund L."/>
            <person name="Kristiansen K."/>
            <person name="Wong G.K."/>
            <person name="Olson M."/>
            <person name="Zhang X."/>
            <person name="Li S."/>
            <person name="Yang H."/>
            <person name="Wang J."/>
            <person name="Wang J."/>
        </authorList>
    </citation>
    <scope>NUCLEOTIDE SEQUENCE [LARGE SCALE GENOMIC DNA]</scope>
</reference>
<keyword evidence="8 11" id="KW-1015">Disulfide bond</keyword>
<dbReference type="FunCoup" id="G1L8V4">
    <property type="interactions" value="4"/>
</dbReference>
<dbReference type="PANTHER" id="PTHR48485">
    <property type="entry name" value="INTERLEUKIN-12 SUBUNIT BETA-RELATED"/>
    <property type="match status" value="1"/>
</dbReference>
<evidence type="ECO:0000256" key="12">
    <source>
        <dbReference type="SAM" id="MobiDB-lite"/>
    </source>
</evidence>
<dbReference type="FunFam" id="1.20.1250.10:FF:000020">
    <property type="entry name" value="Interleukin-12 subunit alpha"/>
    <property type="match status" value="1"/>
</dbReference>
<sequence length="403" mass="44223">MVCPHPFRTGWAVTTRARPGHRWRARAPLGAPWGGGAAGRRRQGRRARPEGLCGPGPRVAREGSGLPGDPAPRLCANFAFALGRLEAAGPSPERLRPGTAELIRKRLKPRGPNSTCHREADVERDRERKQAGAQSPGKVLPRLGAIIKMGPPGPASHHRPHLLRPQSASSAGPGSTQCPLSMCPPRGLLLVTILVLLTHLDHLSLARSLPPASPSPGMFLCLNHSQNLLRAVSNSLQKARQTLELYSCTSEEIDHEDMTKDKTSTVEACLPLELTMNESCLASREISLITNGSCLASRKASFMTILCLSSIYEDLKMYQVEFKAINAKLLMDPKRQIFLDQNMLTAIDDLLQALNFNSVTVPQKSSLEEPDFYKTKIKLCILLHAFRIRAVTIDRMMSYLNSS</sequence>
<dbReference type="InterPro" id="IPR004281">
    <property type="entry name" value="IL-12_alpha"/>
</dbReference>
<dbReference type="PANTHER" id="PTHR48485:SF1">
    <property type="entry name" value="INTERLEUKIN-12 SUBUNIT ALPHA"/>
    <property type="match status" value="1"/>
</dbReference>
<dbReference type="InterPro" id="IPR050676">
    <property type="entry name" value="IL-12"/>
</dbReference>
<reference evidence="13" key="2">
    <citation type="submission" date="2025-08" db="UniProtKB">
        <authorList>
            <consortium name="Ensembl"/>
        </authorList>
    </citation>
    <scope>IDENTIFICATION</scope>
</reference>
<comment type="function">
    <text evidence="11">Heterodimerizes with IL12B to form the IL-12 cytokine or with EBI3/IL27B to form the IL-35 cytokine. IL-12 is primarily produced by professional antigen-presenting cells (APCs) such as B-cells and dendritic cells (DCs) as well as macrophages and granulocytes and regulates T-cell and natural killer-cell responses, induces the production of interferon-gamma (IFN-gamma), favors the differentiation of T-helper 1 (Th1) cells and is an important link between innate resistance and adaptive immunity. Mechanistically, exerts its biological effects through a receptor composed of IL12R1 and IL12R2 subunits. Binding to the receptor results in the rapid tyrosine phosphorylation of a number of cellular substrates including the JAK family kinases TYK2 and JAK2. In turn, recruited STAT4 gets phosphorylated and translocates to the nucleus where it regulates cytokine/growth factor responsive genes. As part of IL-35, plays essential roles in maintaining the immune homeostasis of the liver microenvironment and functions also as an immune-suppressive cytokine. Mediates biological events through unconventional receptors composed of IL12RB2 and gp130/IL6ST heterodimers or homodimers. Signaling requires the transcription factors STAT1 and STAT4, which form a unique heterodimer that binds to distinct DNA sites.</text>
</comment>
<accession>G1L8V4</accession>
<dbReference type="Ensembl" id="ENSAMET00000003455.2">
    <property type="protein sequence ID" value="ENSAMEP00000003323.2"/>
    <property type="gene ID" value="ENSAMEG00000003144.2"/>
</dbReference>
<evidence type="ECO:0000256" key="5">
    <source>
        <dbReference type="ARBA" id="ARBA00022525"/>
    </source>
</evidence>
<evidence type="ECO:0000313" key="13">
    <source>
        <dbReference type="Ensembl" id="ENSAMEP00000003323.2"/>
    </source>
</evidence>
<feature type="region of interest" description="Disordered" evidence="12">
    <location>
        <begin position="151"/>
        <end position="178"/>
    </location>
</feature>
<keyword evidence="4 11" id="KW-0202">Cytokine</keyword>
<evidence type="ECO:0000256" key="6">
    <source>
        <dbReference type="ARBA" id="ARBA00022729"/>
    </source>
</evidence>
<evidence type="ECO:0000256" key="1">
    <source>
        <dbReference type="ARBA" id="ARBA00004613"/>
    </source>
</evidence>
<dbReference type="InterPro" id="IPR009079">
    <property type="entry name" value="4_helix_cytokine-like_core"/>
</dbReference>
<dbReference type="Proteomes" id="UP000008912">
    <property type="component" value="Unassembled WGS sequence"/>
</dbReference>
<dbReference type="InParanoid" id="G1L8V4"/>
<evidence type="ECO:0000256" key="9">
    <source>
        <dbReference type="ARBA" id="ARBA00023180"/>
    </source>
</evidence>
<evidence type="ECO:0000313" key="14">
    <source>
        <dbReference type="Proteomes" id="UP000008912"/>
    </source>
</evidence>
<dbReference type="GeneID" id="100470471"/>
<dbReference type="HOGENOM" id="CLU_108538_0_0_1"/>
<dbReference type="OrthoDB" id="9893660at2759"/>
<dbReference type="CTD" id="3592"/>
<feature type="compositionally biased region" description="Polar residues" evidence="12">
    <location>
        <begin position="166"/>
        <end position="178"/>
    </location>
</feature>
<evidence type="ECO:0000256" key="8">
    <source>
        <dbReference type="ARBA" id="ARBA00023157"/>
    </source>
</evidence>
<keyword evidence="9" id="KW-0325">Glycoprotein</keyword>
<evidence type="ECO:0000256" key="10">
    <source>
        <dbReference type="ARBA" id="ARBA00047077"/>
    </source>
</evidence>
<organism evidence="13 14">
    <name type="scientific">Ailuropoda melanoleuca</name>
    <name type="common">Giant panda</name>
    <dbReference type="NCBI Taxonomy" id="9646"/>
    <lineage>
        <taxon>Eukaryota</taxon>
        <taxon>Metazoa</taxon>
        <taxon>Chordata</taxon>
        <taxon>Craniata</taxon>
        <taxon>Vertebrata</taxon>
        <taxon>Euteleostomi</taxon>
        <taxon>Mammalia</taxon>
        <taxon>Eutheria</taxon>
        <taxon>Laurasiatheria</taxon>
        <taxon>Carnivora</taxon>
        <taxon>Caniformia</taxon>
        <taxon>Ursidae</taxon>
        <taxon>Ailuropoda</taxon>
    </lineage>
</organism>
<comment type="subunit">
    <text evidence="11">Heterodimer with IL12B; disulfide-linked. The heterodimer is known as interleukin IL-12.</text>
</comment>
<dbReference type="KEGG" id="aml:100470471"/>
<comment type="subcellular location">
    <subcellularLocation>
        <location evidence="1 11">Secreted</location>
    </subcellularLocation>
</comment>
<feature type="region of interest" description="Disordered" evidence="12">
    <location>
        <begin position="25"/>
        <end position="58"/>
    </location>
</feature>
<keyword evidence="14" id="KW-1185">Reference proteome</keyword>
<gene>
    <name evidence="11 13" type="primary">IL12A</name>
</gene>
<dbReference type="AlphaFoldDB" id="G1L8V4"/>
<dbReference type="RefSeq" id="XP_034519697.1">
    <property type="nucleotide sequence ID" value="XM_034663806.1"/>
</dbReference>
<dbReference type="Pfam" id="PF03039">
    <property type="entry name" value="IL12"/>
    <property type="match status" value="1"/>
</dbReference>
<keyword evidence="6" id="KW-0732">Signal</keyword>
<name>G1L8V4_AILME</name>
<dbReference type="GO" id="GO:0032946">
    <property type="term" value="P:positive regulation of mononuclear cell proliferation"/>
    <property type="evidence" value="ECO:0007669"/>
    <property type="project" value="UniProtKB-ARBA"/>
</dbReference>
<protein>
    <recommendedName>
        <fullName evidence="3 11">Interleukin-12 subunit alpha</fullName>
        <shortName evidence="11">IL-12A</shortName>
    </recommendedName>
</protein>
<evidence type="ECO:0000256" key="3">
    <source>
        <dbReference type="ARBA" id="ARBA00014463"/>
    </source>
</evidence>
<reference evidence="13" key="3">
    <citation type="submission" date="2025-09" db="UniProtKB">
        <authorList>
            <consortium name="Ensembl"/>
        </authorList>
    </citation>
    <scope>IDENTIFICATION</scope>
</reference>
<comment type="similarity">
    <text evidence="2 11">Belongs to the IL-6 superfamily.</text>
</comment>
<dbReference type="GO" id="GO:0005615">
    <property type="term" value="C:extracellular space"/>
    <property type="evidence" value="ECO:0007669"/>
    <property type="project" value="UniProtKB-KW"/>
</dbReference>
<proteinExistence type="inferred from homology"/>
<evidence type="ECO:0000256" key="2">
    <source>
        <dbReference type="ARBA" id="ARBA00007432"/>
    </source>
</evidence>
<evidence type="ECO:0000256" key="7">
    <source>
        <dbReference type="ARBA" id="ARBA00023030"/>
    </source>
</evidence>